<evidence type="ECO:0000313" key="3">
    <source>
        <dbReference type="Proteomes" id="UP000017700"/>
    </source>
</evidence>
<dbReference type="KEGG" id="serq:CWC46_20845"/>
<name>A0A2I5TBU2_SERS3</name>
<gene>
    <name evidence="1" type="ORF">CWC46_20845</name>
    <name evidence="2" type="ORF">Ser39006_020840</name>
</gene>
<evidence type="ECO:0000313" key="4">
    <source>
        <dbReference type="Proteomes" id="UP000233778"/>
    </source>
</evidence>
<accession>A0A2I5TBU2</accession>
<evidence type="ECO:0000313" key="2">
    <source>
        <dbReference type="EMBL" id="AUH06345.1"/>
    </source>
</evidence>
<sequence length="254" mass="28450">MELDILGSGEAYDSQRINASIRLIKGDFQLLIDCGPTVPQALWQRQIQPDQIQAVYFTHCHPDHVLGFTTWLNWCESCGRTAPLQAIAPRQQLTQLQALADFAFWPANRPQFAIHWLATDQLHTLGPWQCQTAATHHSVPNVSLLLTGPEGSLFYSGDGALSPKSEALLAQADMALVECFSVQNSASPYHGSWSEIQHFTRKPGAMLGLYHVQQMQKPLLQQTLKQTKQVFLPEQGERWQLHNGIWLSTAGRQS</sequence>
<dbReference type="EMBL" id="CP025085">
    <property type="protein sequence ID" value="AUH02023.1"/>
    <property type="molecule type" value="Genomic_DNA"/>
</dbReference>
<organism evidence="2 3">
    <name type="scientific">Serratia sp. (strain ATCC 39006)</name>
    <name type="common">Prodigiosinella confusarubida</name>
    <dbReference type="NCBI Taxonomy" id="104623"/>
    <lineage>
        <taxon>Bacteria</taxon>
        <taxon>Pseudomonadati</taxon>
        <taxon>Pseudomonadota</taxon>
        <taxon>Gammaproteobacteria</taxon>
        <taxon>Enterobacterales</taxon>
        <taxon>Pectobacteriaceae</taxon>
        <taxon>Prodigiosinella</taxon>
    </lineage>
</organism>
<dbReference type="InterPro" id="IPR036866">
    <property type="entry name" value="RibonucZ/Hydroxyglut_hydro"/>
</dbReference>
<dbReference type="KEGG" id="sera:Ser39006_020840"/>
<reference evidence="2 3" key="1">
    <citation type="journal article" date="2013" name="Genome Announc.">
        <title>Draft genome sequence of Serratia sp. strain ATCC 39006, a model bacterium for analysis of the biosynthesis and regulation of prodigiosin, a carbapenem, and gas vesicles.</title>
        <authorList>
            <person name="Fineran P.C."/>
            <person name="Iglesias Cans M.C."/>
            <person name="Ramsay J.P."/>
            <person name="Wilf N.M."/>
            <person name="Cossyleon D."/>
            <person name="McNeil M.B."/>
            <person name="Williamson N.R."/>
            <person name="Monson R.E."/>
            <person name="Becher S.A."/>
            <person name="Stanton J.A."/>
            <person name="Brugger K."/>
            <person name="Brown S.D."/>
            <person name="Salmond G.P."/>
        </authorList>
    </citation>
    <scope>NUCLEOTIDE SEQUENCE [LARGE SCALE GENOMIC DNA]</scope>
    <source>
        <strain evidence="2">ATCC 39006</strain>
        <strain evidence="3">ATCC 39006 / SC 11482</strain>
    </source>
</reference>
<proteinExistence type="predicted"/>
<reference evidence="2" key="2">
    <citation type="submission" date="2013-09" db="EMBL/GenBank/DDBJ databases">
        <authorList>
            <person name="Wang G."/>
            <person name="Yang Y."/>
            <person name="Su Y."/>
        </authorList>
    </citation>
    <scope>NUCLEOTIDE SEQUENCE</scope>
    <source>
        <strain evidence="2">ATCC 39006</strain>
    </source>
</reference>
<protein>
    <submittedName>
        <fullName evidence="2">MBL fold metallo-hydrolase</fullName>
    </submittedName>
</protein>
<dbReference type="Proteomes" id="UP000017700">
    <property type="component" value="Chromosome"/>
</dbReference>
<reference evidence="1 4" key="3">
    <citation type="submission" date="2017-11" db="EMBL/GenBank/DDBJ databases">
        <title>Complete genome sequence of Serratia sp. ATCC 39006 LacA.</title>
        <authorList>
            <person name="Hampton H.G."/>
            <person name="Jackson S.A."/>
            <person name="Jauregui R."/>
            <person name="Poulter G.T.M."/>
            <person name="Salmond G.P.C."/>
            <person name="Fineran P.C."/>
        </authorList>
    </citation>
    <scope>NUCLEOTIDE SEQUENCE [LARGE SCALE GENOMIC DNA]</scope>
    <source>
        <strain evidence="1 4">ATCC 39006</strain>
    </source>
</reference>
<dbReference type="Pfam" id="PF23023">
    <property type="entry name" value="Anti-Pycsar_Apyc1"/>
    <property type="match status" value="1"/>
</dbReference>
<dbReference type="EMBL" id="CP025084">
    <property type="protein sequence ID" value="AUH06345.1"/>
    <property type="molecule type" value="Genomic_DNA"/>
</dbReference>
<dbReference type="STRING" id="104623.Ser39006_01340"/>
<keyword evidence="3" id="KW-1185">Reference proteome</keyword>
<dbReference type="RefSeq" id="WP_021014610.1">
    <property type="nucleotide sequence ID" value="NZ_CP025084.1"/>
</dbReference>
<keyword evidence="2" id="KW-0378">Hydrolase</keyword>
<evidence type="ECO:0000313" key="1">
    <source>
        <dbReference type="EMBL" id="AUH02023.1"/>
    </source>
</evidence>
<dbReference type="AlphaFoldDB" id="A0A2I5TBU2"/>
<dbReference type="OrthoDB" id="9803916at2"/>
<dbReference type="GO" id="GO:0016787">
    <property type="term" value="F:hydrolase activity"/>
    <property type="evidence" value="ECO:0007669"/>
    <property type="project" value="UniProtKB-KW"/>
</dbReference>
<reference evidence="2" key="4">
    <citation type="submission" date="2017-11" db="EMBL/GenBank/DDBJ databases">
        <title>Complete genome sequence of Serratia sp. ATCC 39006.</title>
        <authorList>
            <person name="Hampton H.G."/>
            <person name="Jackson S.A."/>
            <person name="Jauregui R."/>
            <person name="Poulter G.T.M."/>
            <person name="Salmond G.P.C."/>
            <person name="Fineran P.C."/>
        </authorList>
    </citation>
    <scope>NUCLEOTIDE SEQUENCE</scope>
    <source>
        <strain evidence="2">ATCC 39006</strain>
    </source>
</reference>
<dbReference type="Proteomes" id="UP000233778">
    <property type="component" value="Chromosome"/>
</dbReference>
<dbReference type="Gene3D" id="3.60.15.10">
    <property type="entry name" value="Ribonuclease Z/Hydroxyacylglutathione hydrolase-like"/>
    <property type="match status" value="1"/>
</dbReference>
<dbReference type="SUPFAM" id="SSF56281">
    <property type="entry name" value="Metallo-hydrolase/oxidoreductase"/>
    <property type="match status" value="1"/>
</dbReference>